<feature type="compositionally biased region" description="Polar residues" evidence="1">
    <location>
        <begin position="14"/>
        <end position="26"/>
    </location>
</feature>
<protein>
    <submittedName>
        <fullName evidence="3">Uncharacterized protein</fullName>
    </submittedName>
</protein>
<reference evidence="4" key="1">
    <citation type="submission" date="2017-03" db="EMBL/GenBank/DDBJ databases">
        <authorList>
            <person name="Sharma R."/>
            <person name="Thines M."/>
        </authorList>
    </citation>
    <scope>NUCLEOTIDE SEQUENCE [LARGE SCALE GENOMIC DNA]</scope>
</reference>
<evidence type="ECO:0000313" key="3">
    <source>
        <dbReference type="EMBL" id="SLM35795.1"/>
    </source>
</evidence>
<evidence type="ECO:0000256" key="1">
    <source>
        <dbReference type="SAM" id="MobiDB-lite"/>
    </source>
</evidence>
<name>A0A1W5CYI1_9LECA</name>
<evidence type="ECO:0000256" key="2">
    <source>
        <dbReference type="SAM" id="Phobius"/>
    </source>
</evidence>
<evidence type="ECO:0000313" key="4">
    <source>
        <dbReference type="Proteomes" id="UP000192927"/>
    </source>
</evidence>
<dbReference type="EMBL" id="FWEW01000813">
    <property type="protein sequence ID" value="SLM35795.1"/>
    <property type="molecule type" value="Genomic_DNA"/>
</dbReference>
<keyword evidence="2" id="KW-0472">Membrane</keyword>
<organism evidence="3 4">
    <name type="scientific">Lasallia pustulata</name>
    <dbReference type="NCBI Taxonomy" id="136370"/>
    <lineage>
        <taxon>Eukaryota</taxon>
        <taxon>Fungi</taxon>
        <taxon>Dikarya</taxon>
        <taxon>Ascomycota</taxon>
        <taxon>Pezizomycotina</taxon>
        <taxon>Lecanoromycetes</taxon>
        <taxon>OSLEUM clade</taxon>
        <taxon>Umbilicariomycetidae</taxon>
        <taxon>Umbilicariales</taxon>
        <taxon>Umbilicariaceae</taxon>
        <taxon>Lasallia</taxon>
    </lineage>
</organism>
<feature type="region of interest" description="Disordered" evidence="1">
    <location>
        <begin position="1"/>
        <end position="39"/>
    </location>
</feature>
<accession>A0A1W5CYI1</accession>
<keyword evidence="4" id="KW-1185">Reference proteome</keyword>
<proteinExistence type="predicted"/>
<keyword evidence="2" id="KW-0812">Transmembrane</keyword>
<dbReference type="AlphaFoldDB" id="A0A1W5CYI1"/>
<sequence length="183" mass="20764">MRSPRAMGDLSIPTPHSTTSPDTFHQGQRWRHGPASPEPIACSEETTCHASTADDLGHNIGDSTEQVCHEECFGRPLSHSPFYSPTMLRNRLSARGKLVPHAFIEKQEWRERIRYFTWTFFTMTMATGGIANVLYTGMGPCATAHVEGRLTDLCPFNSAFPLSRPHHHWHDLLPLQYRPFHLQ</sequence>
<feature type="transmembrane region" description="Helical" evidence="2">
    <location>
        <begin position="115"/>
        <end position="135"/>
    </location>
</feature>
<keyword evidence="2" id="KW-1133">Transmembrane helix</keyword>
<dbReference type="Proteomes" id="UP000192927">
    <property type="component" value="Unassembled WGS sequence"/>
</dbReference>